<evidence type="ECO:0008006" key="3">
    <source>
        <dbReference type="Google" id="ProtNLM"/>
    </source>
</evidence>
<dbReference type="RefSeq" id="WP_160499924.1">
    <property type="nucleotide sequence ID" value="NZ_WUBI01000004.1"/>
</dbReference>
<reference evidence="1 2" key="1">
    <citation type="submission" date="2019-12" db="EMBL/GenBank/DDBJ databases">
        <title>Paenibacillus sp. nov., an endophytic bacterium isolated from the stem of Dendrobium.</title>
        <authorList>
            <person name="Zhao R."/>
        </authorList>
    </citation>
    <scope>NUCLEOTIDE SEQUENCE [LARGE SCALE GENOMIC DNA]</scope>
    <source>
        <strain evidence="1 2">HJL G12</strain>
    </source>
</reference>
<accession>A0A7X3LHX5</accession>
<dbReference type="AlphaFoldDB" id="A0A7X3LHX5"/>
<name>A0A7X3LHX5_9BACL</name>
<proteinExistence type="predicted"/>
<dbReference type="Proteomes" id="UP000460318">
    <property type="component" value="Unassembled WGS sequence"/>
</dbReference>
<sequence>MSRKEVPPIEAVRSFIDGKWHSDDYRIARERSGVSTYVYRVWNDKETFYLRILPEQT</sequence>
<protein>
    <recommendedName>
        <fullName evidence="3">Aminoglycoside phosphotransferase</fullName>
    </recommendedName>
</protein>
<evidence type="ECO:0000313" key="2">
    <source>
        <dbReference type="Proteomes" id="UP000460318"/>
    </source>
</evidence>
<comment type="caution">
    <text evidence="1">The sequence shown here is derived from an EMBL/GenBank/DDBJ whole genome shotgun (WGS) entry which is preliminary data.</text>
</comment>
<dbReference type="EMBL" id="WUBI01000004">
    <property type="protein sequence ID" value="MWV46326.1"/>
    <property type="molecule type" value="Genomic_DNA"/>
</dbReference>
<evidence type="ECO:0000313" key="1">
    <source>
        <dbReference type="EMBL" id="MWV46326.1"/>
    </source>
</evidence>
<keyword evidence="2" id="KW-1185">Reference proteome</keyword>
<organism evidence="1 2">
    <name type="scientific">Paenibacillus dendrobii</name>
    <dbReference type="NCBI Taxonomy" id="2691084"/>
    <lineage>
        <taxon>Bacteria</taxon>
        <taxon>Bacillati</taxon>
        <taxon>Bacillota</taxon>
        <taxon>Bacilli</taxon>
        <taxon>Bacillales</taxon>
        <taxon>Paenibacillaceae</taxon>
        <taxon>Paenibacillus</taxon>
    </lineage>
</organism>
<gene>
    <name evidence="1" type="ORF">GRF59_22230</name>
</gene>